<dbReference type="Proteomes" id="UP000218334">
    <property type="component" value="Unassembled WGS sequence"/>
</dbReference>
<dbReference type="EMBL" id="KZ293466">
    <property type="protein sequence ID" value="PBK62432.1"/>
    <property type="molecule type" value="Genomic_DNA"/>
</dbReference>
<name>A0A2H3B5X3_9AGAR</name>
<gene>
    <name evidence="1" type="ORF">ARMSODRAFT_605183</name>
</gene>
<sequence length="162" mass="19223">MECFVNCDTVFRYCRVRPRRTMACHFTRICSSSIMFTTSRSASVHFSTKYKSMDTQNVSVLHGRNLKYRVAYYTHGRQYNKSRLRDYGCPYNIKPGSSQSWYQWTAVYFSSRKPSDYARDSFEIVQKMTGRVTEFRLARLVDKNSGDDQIEMMHQLRPRLRS</sequence>
<organism evidence="1 2">
    <name type="scientific">Armillaria solidipes</name>
    <dbReference type="NCBI Taxonomy" id="1076256"/>
    <lineage>
        <taxon>Eukaryota</taxon>
        <taxon>Fungi</taxon>
        <taxon>Dikarya</taxon>
        <taxon>Basidiomycota</taxon>
        <taxon>Agaricomycotina</taxon>
        <taxon>Agaricomycetes</taxon>
        <taxon>Agaricomycetidae</taxon>
        <taxon>Agaricales</taxon>
        <taxon>Marasmiineae</taxon>
        <taxon>Physalacriaceae</taxon>
        <taxon>Armillaria</taxon>
    </lineage>
</organism>
<dbReference type="AlphaFoldDB" id="A0A2H3B5X3"/>
<evidence type="ECO:0000313" key="2">
    <source>
        <dbReference type="Proteomes" id="UP000218334"/>
    </source>
</evidence>
<proteinExistence type="predicted"/>
<evidence type="ECO:0000313" key="1">
    <source>
        <dbReference type="EMBL" id="PBK62432.1"/>
    </source>
</evidence>
<keyword evidence="2" id="KW-1185">Reference proteome</keyword>
<protein>
    <submittedName>
        <fullName evidence="1">Uncharacterized protein</fullName>
    </submittedName>
</protein>
<reference evidence="2" key="1">
    <citation type="journal article" date="2017" name="Nat. Ecol. Evol.">
        <title>Genome expansion and lineage-specific genetic innovations in the forest pathogenic fungi Armillaria.</title>
        <authorList>
            <person name="Sipos G."/>
            <person name="Prasanna A.N."/>
            <person name="Walter M.C."/>
            <person name="O'Connor E."/>
            <person name="Balint B."/>
            <person name="Krizsan K."/>
            <person name="Kiss B."/>
            <person name="Hess J."/>
            <person name="Varga T."/>
            <person name="Slot J."/>
            <person name="Riley R."/>
            <person name="Boka B."/>
            <person name="Rigling D."/>
            <person name="Barry K."/>
            <person name="Lee J."/>
            <person name="Mihaltcheva S."/>
            <person name="LaButti K."/>
            <person name="Lipzen A."/>
            <person name="Waldron R."/>
            <person name="Moloney N.M."/>
            <person name="Sperisen C."/>
            <person name="Kredics L."/>
            <person name="Vagvoelgyi C."/>
            <person name="Patrignani A."/>
            <person name="Fitzpatrick D."/>
            <person name="Nagy I."/>
            <person name="Doyle S."/>
            <person name="Anderson J.B."/>
            <person name="Grigoriev I.V."/>
            <person name="Gueldener U."/>
            <person name="Muensterkoetter M."/>
            <person name="Nagy L.G."/>
        </authorList>
    </citation>
    <scope>NUCLEOTIDE SEQUENCE [LARGE SCALE GENOMIC DNA]</scope>
    <source>
        <strain evidence="2">28-4</strain>
    </source>
</reference>
<accession>A0A2H3B5X3</accession>